<evidence type="ECO:0000313" key="5">
    <source>
        <dbReference type="Proteomes" id="UP001235343"/>
    </source>
</evidence>
<dbReference type="EMBL" id="JASTZU010000016">
    <property type="protein sequence ID" value="MDL4839465.1"/>
    <property type="molecule type" value="Genomic_DNA"/>
</dbReference>
<keyword evidence="2" id="KW-0604">Photosystem II</keyword>
<comment type="caution">
    <text evidence="4">The sequence shown here is derived from an EMBL/GenBank/DDBJ whole genome shotgun (WGS) entry which is preliminary data.</text>
</comment>
<dbReference type="PANTHER" id="PTHR47128:SF2">
    <property type="entry name" value="PROTEIN HIGH CHLOROPHYLL FLUORESCENCE PHENOTYPE 244, CHLOROPLASTIC"/>
    <property type="match status" value="1"/>
</dbReference>
<dbReference type="CDD" id="cd05243">
    <property type="entry name" value="SDR_a5"/>
    <property type="match status" value="1"/>
</dbReference>
<evidence type="ECO:0000256" key="1">
    <source>
        <dbReference type="ARBA" id="ARBA00022531"/>
    </source>
</evidence>
<dbReference type="SUPFAM" id="SSF51735">
    <property type="entry name" value="NAD(P)-binding Rossmann-fold domains"/>
    <property type="match status" value="1"/>
</dbReference>
<dbReference type="Pfam" id="PF13460">
    <property type="entry name" value="NAD_binding_10"/>
    <property type="match status" value="1"/>
</dbReference>
<reference evidence="4 5" key="1">
    <citation type="submission" date="2023-06" db="EMBL/GenBank/DDBJ databases">
        <title>Aquibacillus rhizosphaerae LR5S19.</title>
        <authorList>
            <person name="Sun J.-Q."/>
        </authorList>
    </citation>
    <scope>NUCLEOTIDE SEQUENCE [LARGE SCALE GENOMIC DNA]</scope>
    <source>
        <strain evidence="4 5">LR5S19</strain>
    </source>
</reference>
<dbReference type="Proteomes" id="UP001235343">
    <property type="component" value="Unassembled WGS sequence"/>
</dbReference>
<evidence type="ECO:0000259" key="3">
    <source>
        <dbReference type="Pfam" id="PF13460"/>
    </source>
</evidence>
<protein>
    <submittedName>
        <fullName evidence="4">SDR family oxidoreductase</fullName>
    </submittedName>
</protein>
<dbReference type="InterPro" id="IPR044256">
    <property type="entry name" value="HCF244-like"/>
</dbReference>
<proteinExistence type="predicted"/>
<evidence type="ECO:0000313" key="4">
    <source>
        <dbReference type="EMBL" id="MDL4839465.1"/>
    </source>
</evidence>
<keyword evidence="5" id="KW-1185">Reference proteome</keyword>
<feature type="domain" description="NAD(P)-binding" evidence="3">
    <location>
        <begin position="8"/>
        <end position="197"/>
    </location>
</feature>
<organism evidence="4 5">
    <name type="scientific">Aquibacillus rhizosphaerae</name>
    <dbReference type="NCBI Taxonomy" id="3051431"/>
    <lineage>
        <taxon>Bacteria</taxon>
        <taxon>Bacillati</taxon>
        <taxon>Bacillota</taxon>
        <taxon>Bacilli</taxon>
        <taxon>Bacillales</taxon>
        <taxon>Bacillaceae</taxon>
        <taxon>Aquibacillus</taxon>
    </lineage>
</organism>
<name>A0ABT7L2Q7_9BACI</name>
<gene>
    <name evidence="4" type="ORF">QQS35_03190</name>
</gene>
<keyword evidence="1" id="KW-0602">Photosynthesis</keyword>
<accession>A0ABT7L2Q7</accession>
<dbReference type="RefSeq" id="WP_285930334.1">
    <property type="nucleotide sequence ID" value="NZ_JASTZU010000016.1"/>
</dbReference>
<dbReference type="Gene3D" id="3.40.50.720">
    <property type="entry name" value="NAD(P)-binding Rossmann-like Domain"/>
    <property type="match status" value="1"/>
</dbReference>
<evidence type="ECO:0000256" key="2">
    <source>
        <dbReference type="ARBA" id="ARBA00023276"/>
    </source>
</evidence>
<dbReference type="PANTHER" id="PTHR47128">
    <property type="match status" value="1"/>
</dbReference>
<sequence length="287" mass="32749">MKRVLVAGATGYLGRHIVKKLKQNGYYVKVLVRSQEKLKQEGPFCSPIIYKFVDEVIVGDVTEPHTIKNVCNEVDYVFSSVGITRQKDKLTFMDVDYNGNLNLLKEAERSRVQRFMYINVHAAENCNSTLVKAKQKFVDELKRSVISHVIINPTGYYSDMTELLTMAKKGRIFLFGEGLNKMNPIHGSDLAEYCISSFSKENTSLHIGGPEVYTYYEIAELALNVVNKKPKITGIPKWAVKVIFPFLKIINEKQYNLLLFFFYVMTNDIVAKSYGEISLNSYFESVS</sequence>
<dbReference type="InterPro" id="IPR036291">
    <property type="entry name" value="NAD(P)-bd_dom_sf"/>
</dbReference>
<dbReference type="InterPro" id="IPR016040">
    <property type="entry name" value="NAD(P)-bd_dom"/>
</dbReference>